<dbReference type="GO" id="GO:0005886">
    <property type="term" value="C:plasma membrane"/>
    <property type="evidence" value="ECO:0007669"/>
    <property type="project" value="UniProtKB-SubCell"/>
</dbReference>
<evidence type="ECO:0000259" key="11">
    <source>
        <dbReference type="PROSITE" id="PS50111"/>
    </source>
</evidence>
<sequence length="573" mass="59729">MMIEKTVFVARFLPVVAVCAGVIAWTEPALAGTDDVTILSARVALLTWALIGTGLLAVVGTVLGAVVWSRMTASKYSELGISLQRIAAGGSRTALPRAGDDNIGKMAGAVHQIVSFIGELEKRATESENVAREASLKVKSAQDMAAAAREQGEAARCHGLLSAAESLDVSVQAIRGQSGLLDAASDTASRGAADQQRFIAEAASALEEMNASVAETATNAEAAAADAQRAMEYARGGAEVVSRTLGSIRLVSDNSRSLVERVAGLGSQAEGVGRIMGVISDIADQTNLLALNAAIEAARAGEAGRGFAVVADEVRKLAEKTMTATRDVGVAIEGIQDQVRQTVSGVRDMGVLTDEAAALAHQSGEALDEIVAYAGTSADRIRAIASAASQQSIASEDVTRTIAEVHAISAATGESMAEAARAVAVLTERVEDLATMTDMFRLVGRGRVQEVLGALTASADMRSRERSRMEDALRRVLKANDFLELLYVTDEKGRQLVSNMGGKVAGYGEDAGAFGSHWASRPWFSGAMESRTFFISDVYESSASGESCITVSCPIMDGDGRIIGVIAADVRVG</sequence>
<feature type="transmembrane region" description="Helical" evidence="10">
    <location>
        <begin position="45"/>
        <end position="68"/>
    </location>
</feature>
<dbReference type="SMART" id="SM00283">
    <property type="entry name" value="MA"/>
    <property type="match status" value="1"/>
</dbReference>
<reference evidence="12 13" key="1">
    <citation type="submission" date="2019-11" db="EMBL/GenBank/DDBJ databases">
        <title>Pseudodesulfovibrio alkaliphilus, sp. nov., an alkaliphilic sulfate-reducing bacteria from mud volcano of Taman peninsula, Russia.</title>
        <authorList>
            <person name="Frolova A."/>
            <person name="Merkel A.Y."/>
            <person name="Slobodkin A.I."/>
        </authorList>
    </citation>
    <scope>NUCLEOTIDE SEQUENCE [LARGE SCALE GENOMIC DNA]</scope>
    <source>
        <strain evidence="12 13">F-1</strain>
    </source>
</reference>
<evidence type="ECO:0000256" key="3">
    <source>
        <dbReference type="ARBA" id="ARBA00022500"/>
    </source>
</evidence>
<name>A0A7K1KQH4_9BACT</name>
<comment type="subcellular location">
    <subcellularLocation>
        <location evidence="1">Cell membrane</location>
        <topology evidence="1">Multi-pass membrane protein</topology>
    </subcellularLocation>
</comment>
<dbReference type="CDD" id="cd18773">
    <property type="entry name" value="PDC1_HK_sensor"/>
    <property type="match status" value="1"/>
</dbReference>
<evidence type="ECO:0000256" key="9">
    <source>
        <dbReference type="SAM" id="Coils"/>
    </source>
</evidence>
<keyword evidence="5 10" id="KW-1133">Transmembrane helix</keyword>
<dbReference type="GO" id="GO:0006935">
    <property type="term" value="P:chemotaxis"/>
    <property type="evidence" value="ECO:0007669"/>
    <property type="project" value="UniProtKB-KW"/>
</dbReference>
<evidence type="ECO:0000256" key="7">
    <source>
        <dbReference type="ARBA" id="ARBA00023224"/>
    </source>
</evidence>
<dbReference type="PROSITE" id="PS50111">
    <property type="entry name" value="CHEMOTAXIS_TRANSDUC_2"/>
    <property type="match status" value="1"/>
</dbReference>
<dbReference type="Gene3D" id="3.30.450.20">
    <property type="entry name" value="PAS domain"/>
    <property type="match status" value="1"/>
</dbReference>
<keyword evidence="9" id="KW-0175">Coiled coil</keyword>
<dbReference type="EMBL" id="WODC01000008">
    <property type="protein sequence ID" value="MUM78355.1"/>
    <property type="molecule type" value="Genomic_DNA"/>
</dbReference>
<dbReference type="SUPFAM" id="SSF103190">
    <property type="entry name" value="Sensory domain-like"/>
    <property type="match status" value="1"/>
</dbReference>
<dbReference type="SUPFAM" id="SSF58104">
    <property type="entry name" value="Methyl-accepting chemotaxis protein (MCP) signaling domain"/>
    <property type="match status" value="1"/>
</dbReference>
<dbReference type="GO" id="GO:0007165">
    <property type="term" value="P:signal transduction"/>
    <property type="evidence" value="ECO:0007669"/>
    <property type="project" value="UniProtKB-KW"/>
</dbReference>
<evidence type="ECO:0000313" key="13">
    <source>
        <dbReference type="Proteomes" id="UP000461162"/>
    </source>
</evidence>
<proteinExistence type="predicted"/>
<keyword evidence="13" id="KW-1185">Reference proteome</keyword>
<keyword evidence="2" id="KW-1003">Cell membrane</keyword>
<dbReference type="InterPro" id="IPR004089">
    <property type="entry name" value="MCPsignal_dom"/>
</dbReference>
<keyword evidence="6 10" id="KW-0472">Membrane</keyword>
<dbReference type="Gene3D" id="1.10.287.950">
    <property type="entry name" value="Methyl-accepting chemotaxis protein"/>
    <property type="match status" value="1"/>
</dbReference>
<protein>
    <submittedName>
        <fullName evidence="12">Methyl-accepting chemotaxis protein</fullName>
    </submittedName>
</protein>
<feature type="domain" description="Methyl-accepting transducer" evidence="11">
    <location>
        <begin position="170"/>
        <end position="406"/>
    </location>
</feature>
<evidence type="ECO:0000256" key="4">
    <source>
        <dbReference type="ARBA" id="ARBA00022692"/>
    </source>
</evidence>
<dbReference type="Pfam" id="PF02743">
    <property type="entry name" value="dCache_1"/>
    <property type="match status" value="1"/>
</dbReference>
<feature type="transmembrane region" description="Helical" evidence="10">
    <location>
        <begin position="7"/>
        <end position="25"/>
    </location>
</feature>
<dbReference type="CDD" id="cd11386">
    <property type="entry name" value="MCP_signal"/>
    <property type="match status" value="1"/>
</dbReference>
<evidence type="ECO:0000256" key="1">
    <source>
        <dbReference type="ARBA" id="ARBA00004651"/>
    </source>
</evidence>
<dbReference type="PANTHER" id="PTHR32089:SF112">
    <property type="entry name" value="LYSOZYME-LIKE PROTEIN-RELATED"/>
    <property type="match status" value="1"/>
</dbReference>
<accession>A0A7K1KQH4</accession>
<evidence type="ECO:0000256" key="5">
    <source>
        <dbReference type="ARBA" id="ARBA00022989"/>
    </source>
</evidence>
<organism evidence="12 13">
    <name type="scientific">Pseudodesulfovibrio alkaliphilus</name>
    <dbReference type="NCBI Taxonomy" id="2661613"/>
    <lineage>
        <taxon>Bacteria</taxon>
        <taxon>Pseudomonadati</taxon>
        <taxon>Thermodesulfobacteriota</taxon>
        <taxon>Desulfovibrionia</taxon>
        <taxon>Desulfovibrionales</taxon>
        <taxon>Desulfovibrionaceae</taxon>
    </lineage>
</organism>
<dbReference type="PANTHER" id="PTHR32089">
    <property type="entry name" value="METHYL-ACCEPTING CHEMOTAXIS PROTEIN MCPB"/>
    <property type="match status" value="1"/>
</dbReference>
<dbReference type="InterPro" id="IPR029151">
    <property type="entry name" value="Sensor-like_sf"/>
</dbReference>
<keyword evidence="7 8" id="KW-0807">Transducer</keyword>
<dbReference type="Pfam" id="PF00015">
    <property type="entry name" value="MCPsignal"/>
    <property type="match status" value="1"/>
</dbReference>
<evidence type="ECO:0000256" key="6">
    <source>
        <dbReference type="ARBA" id="ARBA00023136"/>
    </source>
</evidence>
<dbReference type="Proteomes" id="UP000461162">
    <property type="component" value="Unassembled WGS sequence"/>
</dbReference>
<dbReference type="AlphaFoldDB" id="A0A7K1KQH4"/>
<evidence type="ECO:0000313" key="12">
    <source>
        <dbReference type="EMBL" id="MUM78355.1"/>
    </source>
</evidence>
<dbReference type="InterPro" id="IPR033479">
    <property type="entry name" value="dCache_1"/>
</dbReference>
<keyword evidence="4 10" id="KW-0812">Transmembrane</keyword>
<evidence type="ECO:0000256" key="8">
    <source>
        <dbReference type="PROSITE-ProRule" id="PRU00284"/>
    </source>
</evidence>
<evidence type="ECO:0000256" key="2">
    <source>
        <dbReference type="ARBA" id="ARBA00022475"/>
    </source>
</evidence>
<gene>
    <name evidence="12" type="ORF">GKC30_11985</name>
</gene>
<keyword evidence="3" id="KW-0145">Chemotaxis</keyword>
<comment type="caution">
    <text evidence="12">The sequence shown here is derived from an EMBL/GenBank/DDBJ whole genome shotgun (WGS) entry which is preliminary data.</text>
</comment>
<feature type="coiled-coil region" evidence="9">
    <location>
        <begin position="117"/>
        <end position="151"/>
    </location>
</feature>
<evidence type="ECO:0000256" key="10">
    <source>
        <dbReference type="SAM" id="Phobius"/>
    </source>
</evidence>